<name>A0A916LE59_MYCTX</name>
<dbReference type="AlphaFoldDB" id="A0A916LE59"/>
<reference evidence="3" key="1">
    <citation type="submission" date="2015-03" db="EMBL/GenBank/DDBJ databases">
        <authorList>
            <consortium name="Pathogen Informatics"/>
        </authorList>
    </citation>
    <scope>NUCLEOTIDE SEQUENCE [LARGE SCALE GENOMIC DNA]</scope>
    <source>
        <strain evidence="3">N09902308</strain>
    </source>
</reference>
<evidence type="ECO:0000313" key="3">
    <source>
        <dbReference type="Proteomes" id="UP000039021"/>
    </source>
</evidence>
<comment type="caution">
    <text evidence="2">The sequence shown here is derived from an EMBL/GenBank/DDBJ whole genome shotgun (WGS) entry which is preliminary data.</text>
</comment>
<evidence type="ECO:0000256" key="1">
    <source>
        <dbReference type="SAM" id="MobiDB-lite"/>
    </source>
</evidence>
<organism evidence="2 3">
    <name type="scientific">Mycobacterium tuberculosis</name>
    <dbReference type="NCBI Taxonomy" id="1773"/>
    <lineage>
        <taxon>Bacteria</taxon>
        <taxon>Bacillati</taxon>
        <taxon>Actinomycetota</taxon>
        <taxon>Actinomycetes</taxon>
        <taxon>Mycobacteriales</taxon>
        <taxon>Mycobacteriaceae</taxon>
        <taxon>Mycobacterium</taxon>
        <taxon>Mycobacterium tuberculosis complex</taxon>
    </lineage>
</organism>
<accession>A0A916LE59</accession>
<proteinExistence type="predicted"/>
<sequence length="100" mass="10343">MSGVIATRRVRSKPHTIGSCRCPAHAVNTSLAASGSTRMFHSVIGWPSNMPPMITSRRSSLGSAGSARSASARLVSGPVTRPIRSPAWECAAAIQAVVAS</sequence>
<feature type="region of interest" description="Disordered" evidence="1">
    <location>
        <begin position="54"/>
        <end position="74"/>
    </location>
</feature>
<evidence type="ECO:0000313" key="2">
    <source>
        <dbReference type="EMBL" id="COZ54598.1"/>
    </source>
</evidence>
<protein>
    <submittedName>
        <fullName evidence="2">Uncharacterized protein</fullName>
    </submittedName>
</protein>
<dbReference type="Proteomes" id="UP000039021">
    <property type="component" value="Unassembled WGS sequence"/>
</dbReference>
<gene>
    <name evidence="2" type="ORF">ERS007739_03878</name>
</gene>
<feature type="compositionally biased region" description="Low complexity" evidence="1">
    <location>
        <begin position="56"/>
        <end position="74"/>
    </location>
</feature>
<dbReference type="EMBL" id="CSBK01002157">
    <property type="protein sequence ID" value="COZ54598.1"/>
    <property type="molecule type" value="Genomic_DNA"/>
</dbReference>